<comment type="similarity">
    <text evidence="1">Belongs to the LacAB/RpiB family.</text>
</comment>
<dbReference type="InterPro" id="IPR036569">
    <property type="entry name" value="RpiB_LacA_LacB_sf"/>
</dbReference>
<dbReference type="GO" id="GO:0005975">
    <property type="term" value="P:carbohydrate metabolic process"/>
    <property type="evidence" value="ECO:0007669"/>
    <property type="project" value="InterPro"/>
</dbReference>
<dbReference type="Pfam" id="PF02502">
    <property type="entry name" value="LacAB_rpiB"/>
    <property type="match status" value="1"/>
</dbReference>
<evidence type="ECO:0008006" key="4">
    <source>
        <dbReference type="Google" id="ProtNLM"/>
    </source>
</evidence>
<accession>X1I4E2</accession>
<evidence type="ECO:0000256" key="1">
    <source>
        <dbReference type="ARBA" id="ARBA00008754"/>
    </source>
</evidence>
<dbReference type="InterPro" id="IPR004785">
    <property type="entry name" value="RpiB"/>
</dbReference>
<gene>
    <name evidence="3" type="ORF">S03H2_54127</name>
</gene>
<protein>
    <recommendedName>
        <fullName evidence="4">Ribose 5-phosphate isomerase B</fullName>
    </recommendedName>
</protein>
<dbReference type="EMBL" id="BARU01034480">
    <property type="protein sequence ID" value="GAH64170.1"/>
    <property type="molecule type" value="Genomic_DNA"/>
</dbReference>
<dbReference type="PIRSF" id="PIRSF005384">
    <property type="entry name" value="RpiB_LacA_B"/>
    <property type="match status" value="1"/>
</dbReference>
<reference evidence="3" key="1">
    <citation type="journal article" date="2014" name="Front. Microbiol.">
        <title>High frequency of phylogenetically diverse reductive dehalogenase-homologous genes in deep subseafloor sedimentary metagenomes.</title>
        <authorList>
            <person name="Kawai M."/>
            <person name="Futagami T."/>
            <person name="Toyoda A."/>
            <person name="Takaki Y."/>
            <person name="Nishi S."/>
            <person name="Hori S."/>
            <person name="Arai W."/>
            <person name="Tsubouchi T."/>
            <person name="Morono Y."/>
            <person name="Uchiyama I."/>
            <person name="Ito T."/>
            <person name="Fujiyama A."/>
            <person name="Inagaki F."/>
            <person name="Takami H."/>
        </authorList>
    </citation>
    <scope>NUCLEOTIDE SEQUENCE</scope>
    <source>
        <strain evidence="3">Expedition CK06-06</strain>
    </source>
</reference>
<name>X1I4E2_9ZZZZ</name>
<dbReference type="PANTHER" id="PTHR43732:SF1">
    <property type="entry name" value="RIBOSE 5-PHOSPHATE ISOMERASE"/>
    <property type="match status" value="1"/>
</dbReference>
<dbReference type="InterPro" id="IPR051812">
    <property type="entry name" value="SPI_LacAB/RpiB"/>
</dbReference>
<keyword evidence="2" id="KW-0413">Isomerase</keyword>
<organism evidence="3">
    <name type="scientific">marine sediment metagenome</name>
    <dbReference type="NCBI Taxonomy" id="412755"/>
    <lineage>
        <taxon>unclassified sequences</taxon>
        <taxon>metagenomes</taxon>
        <taxon>ecological metagenomes</taxon>
    </lineage>
</organism>
<dbReference type="NCBIfam" id="NF004051">
    <property type="entry name" value="PRK05571.1"/>
    <property type="match status" value="1"/>
</dbReference>
<proteinExistence type="inferred from homology"/>
<dbReference type="NCBIfam" id="TIGR01120">
    <property type="entry name" value="rpiB"/>
    <property type="match status" value="1"/>
</dbReference>
<comment type="caution">
    <text evidence="3">The sequence shown here is derived from an EMBL/GenBank/DDBJ whole genome shotgun (WGS) entry which is preliminary data.</text>
</comment>
<dbReference type="Gene3D" id="3.40.1400.10">
    <property type="entry name" value="Sugar-phosphate isomerase, RpiB/LacA/LacB"/>
    <property type="match status" value="1"/>
</dbReference>
<dbReference type="InterPro" id="IPR003500">
    <property type="entry name" value="RpiB_LacA_LacB"/>
</dbReference>
<dbReference type="AlphaFoldDB" id="X1I4E2"/>
<sequence length="156" mass="17361">MRIALGSDHGGFYLKEEIKKYLKDYGHTYIDFGTESAESIDYPEFGYKVAEAVASGKCNRGIVICRTGIGVSITANKIPGIRAAQCHDLFTTKMAREHLDANVLALGADVVEKELAREMVKLFLLTKFSGGRHARRLKKLLEIEGKYLKPQIIANK</sequence>
<dbReference type="PANTHER" id="PTHR43732">
    <property type="entry name" value="RIBOSE 5-PHOSPHATE ISOMERASE-RELATED"/>
    <property type="match status" value="1"/>
</dbReference>
<dbReference type="NCBIfam" id="TIGR00689">
    <property type="entry name" value="rpiB_lacA_lacB"/>
    <property type="match status" value="1"/>
</dbReference>
<evidence type="ECO:0000313" key="3">
    <source>
        <dbReference type="EMBL" id="GAH64170.1"/>
    </source>
</evidence>
<evidence type="ECO:0000256" key="2">
    <source>
        <dbReference type="ARBA" id="ARBA00023235"/>
    </source>
</evidence>
<dbReference type="GO" id="GO:0016853">
    <property type="term" value="F:isomerase activity"/>
    <property type="evidence" value="ECO:0007669"/>
    <property type="project" value="UniProtKB-KW"/>
</dbReference>
<dbReference type="SUPFAM" id="SSF89623">
    <property type="entry name" value="Ribose/Galactose isomerase RpiB/AlsB"/>
    <property type="match status" value="1"/>
</dbReference>